<organism evidence="7 8">
    <name type="scientific">Paracidobacterium acidisoli</name>
    <dbReference type="NCBI Taxonomy" id="2303751"/>
    <lineage>
        <taxon>Bacteria</taxon>
        <taxon>Pseudomonadati</taxon>
        <taxon>Acidobacteriota</taxon>
        <taxon>Terriglobia</taxon>
        <taxon>Terriglobales</taxon>
        <taxon>Acidobacteriaceae</taxon>
        <taxon>Paracidobacterium</taxon>
    </lineage>
</organism>
<dbReference type="Gene3D" id="3.40.50.200">
    <property type="entry name" value="Peptidase S8/S53 domain"/>
    <property type="match status" value="1"/>
</dbReference>
<evidence type="ECO:0000313" key="8">
    <source>
        <dbReference type="Proteomes" id="UP000264702"/>
    </source>
</evidence>
<dbReference type="SUPFAM" id="SSF52743">
    <property type="entry name" value="Subtilisin-like"/>
    <property type="match status" value="1"/>
</dbReference>
<accession>A0A372IJC0</accession>
<dbReference type="OrthoDB" id="184152at2"/>
<feature type="active site" description="Charge relay system" evidence="5">
    <location>
        <position position="11"/>
    </location>
</feature>
<dbReference type="PANTHER" id="PTHR43806:SF11">
    <property type="entry name" value="CEREVISIN-RELATED"/>
    <property type="match status" value="1"/>
</dbReference>
<evidence type="ECO:0000259" key="6">
    <source>
        <dbReference type="Pfam" id="PF00082"/>
    </source>
</evidence>
<dbReference type="InterPro" id="IPR050131">
    <property type="entry name" value="Peptidase_S8_subtilisin-like"/>
</dbReference>
<keyword evidence="8" id="KW-1185">Reference proteome</keyword>
<dbReference type="PROSITE" id="PS51892">
    <property type="entry name" value="SUBTILASE"/>
    <property type="match status" value="1"/>
</dbReference>
<reference evidence="7 8" key="1">
    <citation type="submission" date="2018-08" db="EMBL/GenBank/DDBJ databases">
        <title>Acidipila sp. 4G-K13, an acidobacterium isolated from forest soil.</title>
        <authorList>
            <person name="Gao Z.-H."/>
            <person name="Qiu L.-H."/>
        </authorList>
    </citation>
    <scope>NUCLEOTIDE SEQUENCE [LARGE SCALE GENOMIC DNA]</scope>
    <source>
        <strain evidence="7 8">4G-K13</strain>
    </source>
</reference>
<feature type="active site" description="Charge relay system" evidence="5">
    <location>
        <position position="189"/>
    </location>
</feature>
<feature type="domain" description="Peptidase S8/S53" evidence="6">
    <location>
        <begin position="4"/>
        <end position="205"/>
    </location>
</feature>
<comment type="caution">
    <text evidence="7">The sequence shown here is derived from an EMBL/GenBank/DDBJ whole genome shotgun (WGS) entry which is preliminary data.</text>
</comment>
<dbReference type="AlphaFoldDB" id="A0A372IJC0"/>
<evidence type="ECO:0000256" key="3">
    <source>
        <dbReference type="ARBA" id="ARBA00022801"/>
    </source>
</evidence>
<dbReference type="GO" id="GO:0004252">
    <property type="term" value="F:serine-type endopeptidase activity"/>
    <property type="evidence" value="ECO:0007669"/>
    <property type="project" value="UniProtKB-UniRule"/>
</dbReference>
<dbReference type="EMBL" id="QVQT01000008">
    <property type="protein sequence ID" value="RFU15004.1"/>
    <property type="molecule type" value="Genomic_DNA"/>
</dbReference>
<keyword evidence="2 5" id="KW-0645">Protease</keyword>
<evidence type="ECO:0000313" key="7">
    <source>
        <dbReference type="EMBL" id="RFU15004.1"/>
    </source>
</evidence>
<keyword evidence="3 5" id="KW-0378">Hydrolase</keyword>
<dbReference type="RefSeq" id="WP_117303421.1">
    <property type="nucleotide sequence ID" value="NZ_QVQT02000008.1"/>
</dbReference>
<evidence type="ECO:0000256" key="1">
    <source>
        <dbReference type="ARBA" id="ARBA00011073"/>
    </source>
</evidence>
<proteinExistence type="inferred from homology"/>
<evidence type="ECO:0000256" key="2">
    <source>
        <dbReference type="ARBA" id="ARBA00022670"/>
    </source>
</evidence>
<sequence>MSGAVRIGIVDSGVHAGHPHVGRIAGGIAVEDNGFSGDFVDRLGHGTAVAALIHFLAPQAELLAVRIFDRRLATGIDRVIRAMDWCLENDVQIINLSLGTTNPEHRAPFLAAADRVRSAGAVLVSAFEMNGTRMLPGSLPGVIGVAADADCPREEFRVTEREGKRVFCASPFPREIPGVPREQNLQGVSFAVAHISAHLARCRSEDNAALYCEDRLARRQSASV</sequence>
<dbReference type="Pfam" id="PF00082">
    <property type="entry name" value="Peptidase_S8"/>
    <property type="match status" value="1"/>
</dbReference>
<name>A0A372IJC0_9BACT</name>
<keyword evidence="4 5" id="KW-0720">Serine protease</keyword>
<protein>
    <recommendedName>
        <fullName evidence="6">Peptidase S8/S53 domain-containing protein</fullName>
    </recommendedName>
</protein>
<dbReference type="InterPro" id="IPR036852">
    <property type="entry name" value="Peptidase_S8/S53_dom_sf"/>
</dbReference>
<evidence type="ECO:0000256" key="5">
    <source>
        <dbReference type="PROSITE-ProRule" id="PRU01240"/>
    </source>
</evidence>
<dbReference type="InterPro" id="IPR000209">
    <property type="entry name" value="Peptidase_S8/S53_dom"/>
</dbReference>
<dbReference type="PANTHER" id="PTHR43806">
    <property type="entry name" value="PEPTIDASE S8"/>
    <property type="match status" value="1"/>
</dbReference>
<comment type="similarity">
    <text evidence="1 5">Belongs to the peptidase S8 family.</text>
</comment>
<gene>
    <name evidence="7" type="ORF">D0Y96_19570</name>
</gene>
<evidence type="ECO:0000256" key="4">
    <source>
        <dbReference type="ARBA" id="ARBA00022825"/>
    </source>
</evidence>
<dbReference type="GO" id="GO:0006508">
    <property type="term" value="P:proteolysis"/>
    <property type="evidence" value="ECO:0007669"/>
    <property type="project" value="UniProtKB-KW"/>
</dbReference>
<dbReference type="Proteomes" id="UP000264702">
    <property type="component" value="Unassembled WGS sequence"/>
</dbReference>
<dbReference type="PRINTS" id="PR00723">
    <property type="entry name" value="SUBTILISIN"/>
</dbReference>
<feature type="active site" description="Charge relay system" evidence="5">
    <location>
        <position position="45"/>
    </location>
</feature>
<dbReference type="InterPro" id="IPR015500">
    <property type="entry name" value="Peptidase_S8_subtilisin-rel"/>
</dbReference>